<name>A0A9P8LSM0_9EUKA</name>
<reference evidence="1 2" key="1">
    <citation type="journal article" date="2014" name="PLoS Genet.">
        <title>The Genome of Spironucleus salmonicida Highlights a Fish Pathogen Adapted to Fluctuating Environments.</title>
        <authorList>
            <person name="Xu F."/>
            <person name="Jerlstrom-Hultqvist J."/>
            <person name="Einarsson E."/>
            <person name="Astvaldsson A."/>
            <person name="Svard S.G."/>
            <person name="Andersson J.O."/>
        </authorList>
    </citation>
    <scope>NUCLEOTIDE SEQUENCE [LARGE SCALE GENOMIC DNA]</scope>
    <source>
        <strain evidence="1 2">ATCC 50377</strain>
    </source>
</reference>
<keyword evidence="2" id="KW-1185">Reference proteome</keyword>
<evidence type="ECO:0000313" key="1">
    <source>
        <dbReference type="EMBL" id="KAH0573450.1"/>
    </source>
</evidence>
<dbReference type="EMBL" id="AUWU02000005">
    <property type="protein sequence ID" value="KAH0573450.1"/>
    <property type="molecule type" value="Genomic_DNA"/>
</dbReference>
<dbReference type="RefSeq" id="XP_067764223.1">
    <property type="nucleotide sequence ID" value="XM_067909402.1"/>
</dbReference>
<dbReference type="Proteomes" id="UP000018208">
    <property type="component" value="Unassembled WGS sequence"/>
</dbReference>
<dbReference type="GeneID" id="94299593"/>
<dbReference type="AlphaFoldDB" id="A0A9P8LSM0"/>
<accession>A0A9P8LSM0</accession>
<proteinExistence type="predicted"/>
<comment type="caution">
    <text evidence="1">The sequence shown here is derived from an EMBL/GenBank/DDBJ whole genome shotgun (WGS) entry which is preliminary data.</text>
</comment>
<protein>
    <submittedName>
        <fullName evidence="1">Uncharacterized protein</fullName>
    </submittedName>
</protein>
<evidence type="ECO:0000313" key="2">
    <source>
        <dbReference type="Proteomes" id="UP000018208"/>
    </source>
</evidence>
<gene>
    <name evidence="1" type="ORF">SS50377_25570</name>
</gene>
<dbReference type="KEGG" id="ssao:94299593"/>
<sequence>MRSYQYYSILANFYIITKLTAKQLNKAPNRIPPTIQYKQWYPSIYLSKETKSNINTQAAILCYQKYITIMYPDQNIECAEGNPLSSDDGRGNYIINLQEADTKIFRNQIIPKLIRSNYLDFDLVIRNYITSAIPAIYGEQCSSFIIL</sequence>
<organism evidence="1 2">
    <name type="scientific">Spironucleus salmonicida</name>
    <dbReference type="NCBI Taxonomy" id="348837"/>
    <lineage>
        <taxon>Eukaryota</taxon>
        <taxon>Metamonada</taxon>
        <taxon>Diplomonadida</taxon>
        <taxon>Hexamitidae</taxon>
        <taxon>Hexamitinae</taxon>
        <taxon>Spironucleus</taxon>
    </lineage>
</organism>